<dbReference type="EMBL" id="JAJEQC010000005">
    <property type="protein sequence ID" value="MCC2136581.1"/>
    <property type="molecule type" value="Genomic_DNA"/>
</dbReference>
<organism evidence="1 2">
    <name type="scientific">Hominenteromicrobium mulieris</name>
    <dbReference type="NCBI Taxonomy" id="2885357"/>
    <lineage>
        <taxon>Bacteria</taxon>
        <taxon>Bacillati</taxon>
        <taxon>Bacillota</taxon>
        <taxon>Clostridia</taxon>
        <taxon>Eubacteriales</taxon>
        <taxon>Oscillospiraceae</taxon>
        <taxon>Hominenteromicrobium</taxon>
    </lineage>
</organism>
<dbReference type="RefSeq" id="WP_308449042.1">
    <property type="nucleotide sequence ID" value="NZ_JAJEQC010000005.1"/>
</dbReference>
<reference evidence="1" key="1">
    <citation type="submission" date="2021-10" db="EMBL/GenBank/DDBJ databases">
        <title>Anaerobic single-cell dispensing facilitates the cultivation of human gut bacteria.</title>
        <authorList>
            <person name="Afrizal A."/>
        </authorList>
    </citation>
    <scope>NUCLEOTIDE SEQUENCE</scope>
    <source>
        <strain evidence="1">CLA-AA-H250</strain>
    </source>
</reference>
<evidence type="ECO:0000313" key="2">
    <source>
        <dbReference type="Proteomes" id="UP001199424"/>
    </source>
</evidence>
<dbReference type="Proteomes" id="UP001199424">
    <property type="component" value="Unassembled WGS sequence"/>
</dbReference>
<protein>
    <submittedName>
        <fullName evidence="1">Uncharacterized protein</fullName>
    </submittedName>
</protein>
<comment type="caution">
    <text evidence="1">The sequence shown here is derived from an EMBL/GenBank/DDBJ whole genome shotgun (WGS) entry which is preliminary data.</text>
</comment>
<proteinExistence type="predicted"/>
<accession>A0AAE3ALQ5</accession>
<keyword evidence="2" id="KW-1185">Reference proteome</keyword>
<evidence type="ECO:0000313" key="1">
    <source>
        <dbReference type="EMBL" id="MCC2136581.1"/>
    </source>
</evidence>
<dbReference type="AlphaFoldDB" id="A0AAE3ALQ5"/>
<gene>
    <name evidence="1" type="ORF">LKD31_06080</name>
</gene>
<name>A0AAE3ALQ5_9FIRM</name>
<sequence length="57" mass="6575">MMKNEKELAARGCLCVEPSSPECSVPYIVTDPKGELRHYEEKIKENGYKIIVSEFKR</sequence>